<organism evidence="2 3">
    <name type="scientific">Mycolicibacterium helvum</name>
    <dbReference type="NCBI Taxonomy" id="1534349"/>
    <lineage>
        <taxon>Bacteria</taxon>
        <taxon>Bacillati</taxon>
        <taxon>Actinomycetota</taxon>
        <taxon>Actinomycetes</taxon>
        <taxon>Mycobacteriales</taxon>
        <taxon>Mycobacteriaceae</taxon>
        <taxon>Mycolicibacterium</taxon>
    </lineage>
</organism>
<proteinExistence type="predicted"/>
<protein>
    <submittedName>
        <fullName evidence="2">Dihydrodipicolinate reductase</fullName>
    </submittedName>
</protein>
<dbReference type="AlphaFoldDB" id="A0A7I7TB54"/>
<name>A0A7I7TB54_9MYCO</name>
<dbReference type="CDD" id="cd24146">
    <property type="entry name" value="nat-AmDH_N_like"/>
    <property type="match status" value="1"/>
</dbReference>
<reference evidence="2 3" key="1">
    <citation type="journal article" date="2019" name="Emerg. Microbes Infect.">
        <title>Comprehensive subspecies identification of 175 nontuberculous mycobacteria species based on 7547 genomic profiles.</title>
        <authorList>
            <person name="Matsumoto Y."/>
            <person name="Kinjo T."/>
            <person name="Motooka D."/>
            <person name="Nabeya D."/>
            <person name="Jung N."/>
            <person name="Uechi K."/>
            <person name="Horii T."/>
            <person name="Iida T."/>
            <person name="Fujita J."/>
            <person name="Nakamura S."/>
        </authorList>
    </citation>
    <scope>NUCLEOTIDE SEQUENCE [LARGE SCALE GENOMIC DNA]</scope>
    <source>
        <strain evidence="2 3">JCM 30396</strain>
    </source>
</reference>
<dbReference type="InterPro" id="IPR045760">
    <property type="entry name" value="DAP_DH_C"/>
</dbReference>
<dbReference type="Gene3D" id="3.40.50.720">
    <property type="entry name" value="NAD(P)-binding Rossmann-like Domain"/>
    <property type="match status" value="1"/>
</dbReference>
<sequence>MALRVVQWATGNVGSVAVRNIVEHPELELVGVHAHSEHKVGKDAAELAGLDTPTGVIATNDVDALIALKPDCIHYSPIVRDLDLICRFLEAGINVVGTARFITGAYIGEDSTNRLEQACKAGNSSIYGTGLNPGTTNAVAILAAGMCDRIYSIDISEGVDVTRYASKDTWESLGWGQPLGSVHHDTSAQEFETTEIREAMEMTAEALGIEIDEVRFETEFAIANEDIELSFMSIPKGTVAGQRSTYHGMRNGRSVVRQHIAYSMGTNITPSFHLGGYLMEVEGEPSVQATLSFPKPKVDGVCRPKHSMDRGMVVVASAGVNAIPLVCAAPAGIRKVYELPLITARGLAVD</sequence>
<dbReference type="RefSeq" id="WP_163749749.1">
    <property type="nucleotide sequence ID" value="NZ_AP022596.1"/>
</dbReference>
<gene>
    <name evidence="2" type="primary">dapB_4</name>
    <name evidence="2" type="ORF">MHEL_39540</name>
</gene>
<accession>A0A7I7TB54</accession>
<feature type="domain" description="2,4-diaminopentanoate dehydrogenase C-terminal" evidence="1">
    <location>
        <begin position="197"/>
        <end position="344"/>
    </location>
</feature>
<evidence type="ECO:0000313" key="2">
    <source>
        <dbReference type="EMBL" id="BBY65711.1"/>
    </source>
</evidence>
<dbReference type="KEGG" id="mhev:MHEL_39540"/>
<dbReference type="Pfam" id="PF19328">
    <property type="entry name" value="DAP_DH_C"/>
    <property type="match status" value="1"/>
</dbReference>
<evidence type="ECO:0000313" key="3">
    <source>
        <dbReference type="Proteomes" id="UP000467148"/>
    </source>
</evidence>
<dbReference type="SUPFAM" id="SSF51735">
    <property type="entry name" value="NAD(P)-binding Rossmann-fold domains"/>
    <property type="match status" value="1"/>
</dbReference>
<dbReference type="EMBL" id="AP022596">
    <property type="protein sequence ID" value="BBY65711.1"/>
    <property type="molecule type" value="Genomic_DNA"/>
</dbReference>
<keyword evidence="3" id="KW-1185">Reference proteome</keyword>
<evidence type="ECO:0000259" key="1">
    <source>
        <dbReference type="Pfam" id="PF19328"/>
    </source>
</evidence>
<dbReference type="Proteomes" id="UP000467148">
    <property type="component" value="Chromosome"/>
</dbReference>
<dbReference type="InterPro" id="IPR036291">
    <property type="entry name" value="NAD(P)-bd_dom_sf"/>
</dbReference>